<protein>
    <submittedName>
        <fullName evidence="5">Cupin domain-containing protein</fullName>
    </submittedName>
</protein>
<dbReference type="EMBL" id="CP136508">
    <property type="protein sequence ID" value="WUR11427.1"/>
    <property type="molecule type" value="Genomic_DNA"/>
</dbReference>
<dbReference type="Gene3D" id="2.60.120.650">
    <property type="entry name" value="Cupin"/>
    <property type="match status" value="1"/>
</dbReference>
<evidence type="ECO:0000256" key="1">
    <source>
        <dbReference type="ARBA" id="ARBA00001954"/>
    </source>
</evidence>
<dbReference type="PANTHER" id="PTHR13096">
    <property type="entry name" value="MINA53 MYC INDUCED NUCLEAR ANTIGEN"/>
    <property type="match status" value="1"/>
</dbReference>
<dbReference type="InterPro" id="IPR039994">
    <property type="entry name" value="NO66-like"/>
</dbReference>
<accession>A0ABZ1UFF5</accession>
<dbReference type="SMART" id="SM00558">
    <property type="entry name" value="JmjC"/>
    <property type="match status" value="1"/>
</dbReference>
<organism evidence="5 6">
    <name type="scientific">[Empedobacter] haloabium</name>
    <dbReference type="NCBI Taxonomy" id="592317"/>
    <lineage>
        <taxon>Bacteria</taxon>
        <taxon>Pseudomonadati</taxon>
        <taxon>Pseudomonadota</taxon>
        <taxon>Betaproteobacteria</taxon>
        <taxon>Burkholderiales</taxon>
        <taxon>Oxalobacteraceae</taxon>
        <taxon>Telluria group</taxon>
        <taxon>Telluria group incertae sedis</taxon>
    </lineage>
</organism>
<dbReference type="InterPro" id="IPR003347">
    <property type="entry name" value="JmjC_dom"/>
</dbReference>
<name>A0ABZ1UFF5_9BURK</name>
<keyword evidence="3" id="KW-0408">Iron</keyword>
<evidence type="ECO:0000256" key="3">
    <source>
        <dbReference type="ARBA" id="ARBA00023004"/>
    </source>
</evidence>
<evidence type="ECO:0000313" key="5">
    <source>
        <dbReference type="EMBL" id="WUR11427.1"/>
    </source>
</evidence>
<comment type="cofactor">
    <cofactor evidence="1">
        <name>Fe(2+)</name>
        <dbReference type="ChEBI" id="CHEBI:29033"/>
    </cofactor>
</comment>
<dbReference type="PANTHER" id="PTHR13096:SF8">
    <property type="entry name" value="RIBOSOMAL OXYGENASE 1"/>
    <property type="match status" value="1"/>
</dbReference>
<dbReference type="Pfam" id="PF08007">
    <property type="entry name" value="JmjC_2"/>
    <property type="match status" value="1"/>
</dbReference>
<keyword evidence="6" id="KW-1185">Reference proteome</keyword>
<dbReference type="SUPFAM" id="SSF51197">
    <property type="entry name" value="Clavaminate synthase-like"/>
    <property type="match status" value="1"/>
</dbReference>
<reference evidence="5 6" key="1">
    <citation type="journal article" date="2019" name="Int. J. Syst. Evol. Microbiol.">
        <title>The Draft Whole-Genome Sequence of the Antibiotic Producer Empedobacter haloabium ATCC 31962 Provides Indications for Its Taxonomic Reclassification.</title>
        <authorList>
            <person name="Miess H."/>
            <person name="Arlt P."/>
            <person name="Apel A.K."/>
            <person name="Weber T."/>
            <person name="Nieselt K."/>
            <person name="Hanssen F."/>
            <person name="Czemmel S."/>
            <person name="Nahnsen S."/>
            <person name="Gross H."/>
        </authorList>
    </citation>
    <scope>NUCLEOTIDE SEQUENCE [LARGE SCALE GENOMIC DNA]</scope>
    <source>
        <strain evidence="5 6">ATCC 31962</strain>
    </source>
</reference>
<dbReference type="Proteomes" id="UP000321323">
    <property type="component" value="Chromosome"/>
</dbReference>
<evidence type="ECO:0000256" key="2">
    <source>
        <dbReference type="ARBA" id="ARBA00022723"/>
    </source>
</evidence>
<feature type="domain" description="JmjC" evidence="4">
    <location>
        <begin position="71"/>
        <end position="229"/>
    </location>
</feature>
<keyword evidence="2" id="KW-0479">Metal-binding</keyword>
<evidence type="ECO:0000259" key="4">
    <source>
        <dbReference type="PROSITE" id="PS51184"/>
    </source>
</evidence>
<proteinExistence type="predicted"/>
<gene>
    <name evidence="5" type="ORF">E7V67_017090</name>
</gene>
<sequence length="384" mass="42694">MSREQFFSEYFEQRPFIHRGALAAGAIDWSEIDRALYVGETSNANIRVHKDGFVDESRYTETCVELGVIRHRIIKPLLSAMLEEGASIIYNRIEGVSPPIRALCNQVARFAGAPAVANGYISFGDKETFGNHWDTHDVFALQLIGRKRWLVYEPTFPLPLSGQTSLHHKHECPPQPVIDEILHAGDVLYIPRGWWHTAIPLQEETFHVAIGTHPHTVADYVTWAVKHLLPQQLSCRRAVRHDSTGQQTIAQAREELCAALFSEDSFAQYVRHQVDVERVASPFNVAREFRASLCADIEAGHYTINSRFGADAARTARTLNGTHVGASPHGPALIRTLAAAAQPLSFDALRAAHGDIGRSELRLALDDLMRRDIAACVSLALGEQ</sequence>
<dbReference type="PROSITE" id="PS51184">
    <property type="entry name" value="JMJC"/>
    <property type="match status" value="1"/>
</dbReference>
<evidence type="ECO:0000313" key="6">
    <source>
        <dbReference type="Proteomes" id="UP000321323"/>
    </source>
</evidence>